<keyword evidence="5 6" id="KW-0694">RNA-binding</keyword>
<evidence type="ECO:0000256" key="4">
    <source>
        <dbReference type="ARBA" id="ARBA00022691"/>
    </source>
</evidence>
<keyword evidence="4 6" id="KW-0949">S-adenosyl-L-methionine</keyword>
<dbReference type="GO" id="GO:0006355">
    <property type="term" value="P:regulation of DNA-templated transcription"/>
    <property type="evidence" value="ECO:0007669"/>
    <property type="project" value="InterPro"/>
</dbReference>
<dbReference type="Proteomes" id="UP000021053">
    <property type="component" value="Unassembled WGS sequence"/>
</dbReference>
<protein>
    <submittedName>
        <fullName evidence="9">NusB family protein</fullName>
    </submittedName>
</protein>
<dbReference type="Pfam" id="PF01029">
    <property type="entry name" value="NusB"/>
    <property type="match status" value="1"/>
</dbReference>
<dbReference type="GO" id="GO:0001510">
    <property type="term" value="P:RNA methylation"/>
    <property type="evidence" value="ECO:0007669"/>
    <property type="project" value="InterPro"/>
</dbReference>
<name>A0A010ZVW3_9ACTN</name>
<accession>A0A010ZVW3</accession>
<keyword evidence="3 6" id="KW-0808">Transferase</keyword>
<dbReference type="SUPFAM" id="SSF48013">
    <property type="entry name" value="NusB-like"/>
    <property type="match status" value="1"/>
</dbReference>
<dbReference type="HOGENOM" id="CLU_005316_0_3_11"/>
<dbReference type="InterPro" id="IPR029063">
    <property type="entry name" value="SAM-dependent_MTases_sf"/>
</dbReference>
<dbReference type="Pfam" id="PF01189">
    <property type="entry name" value="Methyltr_RsmB-F"/>
    <property type="match status" value="1"/>
</dbReference>
<feature type="compositionally biased region" description="Low complexity" evidence="7">
    <location>
        <begin position="211"/>
        <end position="249"/>
    </location>
</feature>
<evidence type="ECO:0000313" key="10">
    <source>
        <dbReference type="Proteomes" id="UP000021053"/>
    </source>
</evidence>
<sequence length="602" mass="63040">MLVAVSARDAYANLTLPPMLVERRITGRDAAFVTELTYGTLRHRGTLDAILAAGSSRPIDKVDLRVLQALRLGAYQLLFTRVPDHAAVAGTVEVARVALTDGPARFVNAVLRRVAERDLADWLTEVVPPLGDDPIAHLAIRYSHPEWVVRAFADALGEDVARLGEPDSETAKALAADNERPGVDLAARPGRIDPLELATEIQTELTRWTRPATPESPARPATPESPARPAAAAPHLEPTASPEAVTAAAEASVPEVVTAAAEASVPEVATATAEATDSTRTEATDAASQRPPATEEAPSEQPTPEQLAPEQPSAEQAPVEQAPVPEIAAVAEKQAAPSADDPGSLLGRWSPVAVRLPEGAPGNIPAIADGRAHVQDEGSQLCAWTLAAAPLEGPDARWLDLCAGPGGKAGLLAAIGVDRGAHLTAVEVIEHRAVLVQQAVAGLPATVLTADGRDVGTHPDLPEGGFDRVLVDAPCTGLGALRRRPEARWRKEPGDVPALAKLQRELLTAALRAARPGGLVAYVTCSPHLAETRVLVADVCRRTGAEPVDVRGVPEAAAAADLNPTPERVSASRAAALQLWPHRHGTDAMFLSLLRKPVGGHD</sequence>
<evidence type="ECO:0000313" key="9">
    <source>
        <dbReference type="EMBL" id="EXG81347.1"/>
    </source>
</evidence>
<feature type="binding site" evidence="6">
    <location>
        <position position="472"/>
    </location>
    <ligand>
        <name>S-adenosyl-L-methionine</name>
        <dbReference type="ChEBI" id="CHEBI:59789"/>
    </ligand>
</feature>
<dbReference type="PROSITE" id="PS01153">
    <property type="entry name" value="NOL1_NOP2_SUN"/>
    <property type="match status" value="1"/>
</dbReference>
<dbReference type="AlphaFoldDB" id="A0A010ZVW3"/>
<evidence type="ECO:0000256" key="2">
    <source>
        <dbReference type="ARBA" id="ARBA00022603"/>
    </source>
</evidence>
<dbReference type="InterPro" id="IPR006027">
    <property type="entry name" value="NusB_RsmB_TIM44"/>
</dbReference>
<organism evidence="9 10">
    <name type="scientific">Cryptosporangium arvum DSM 44712</name>
    <dbReference type="NCBI Taxonomy" id="927661"/>
    <lineage>
        <taxon>Bacteria</taxon>
        <taxon>Bacillati</taxon>
        <taxon>Actinomycetota</taxon>
        <taxon>Actinomycetes</taxon>
        <taxon>Cryptosporangiales</taxon>
        <taxon>Cryptosporangiaceae</taxon>
        <taxon>Cryptosporangium</taxon>
    </lineage>
</organism>
<dbReference type="PROSITE" id="PS51686">
    <property type="entry name" value="SAM_MT_RSMB_NOP"/>
    <property type="match status" value="1"/>
</dbReference>
<comment type="caution">
    <text evidence="9">The sequence shown here is derived from an EMBL/GenBank/DDBJ whole genome shotgun (WGS) entry which is preliminary data.</text>
</comment>
<dbReference type="Gene3D" id="1.10.940.10">
    <property type="entry name" value="NusB-like"/>
    <property type="match status" value="1"/>
</dbReference>
<evidence type="ECO:0000256" key="1">
    <source>
        <dbReference type="ARBA" id="ARBA00007494"/>
    </source>
</evidence>
<evidence type="ECO:0000259" key="8">
    <source>
        <dbReference type="PROSITE" id="PS51686"/>
    </source>
</evidence>
<dbReference type="InterPro" id="IPR035926">
    <property type="entry name" value="NusB-like_sf"/>
</dbReference>
<keyword evidence="2 6" id="KW-0489">Methyltransferase</keyword>
<dbReference type="PANTHER" id="PTHR22807:SF53">
    <property type="entry name" value="RIBOSOMAL RNA SMALL SUBUNIT METHYLTRANSFERASE B-RELATED"/>
    <property type="match status" value="1"/>
</dbReference>
<feature type="region of interest" description="Disordered" evidence="7">
    <location>
        <begin position="261"/>
        <end position="320"/>
    </location>
</feature>
<dbReference type="GO" id="GO:0003723">
    <property type="term" value="F:RNA binding"/>
    <property type="evidence" value="ECO:0007669"/>
    <property type="project" value="UniProtKB-UniRule"/>
</dbReference>
<dbReference type="PANTHER" id="PTHR22807">
    <property type="entry name" value="NOP2 YEAST -RELATED NOL1/NOP2/FMU SUN DOMAIN-CONTAINING"/>
    <property type="match status" value="1"/>
</dbReference>
<dbReference type="PATRIC" id="fig|927661.3.peg.2421"/>
<feature type="binding site" evidence="6">
    <location>
        <position position="451"/>
    </location>
    <ligand>
        <name>S-adenosyl-L-methionine</name>
        <dbReference type="ChEBI" id="CHEBI:59789"/>
    </ligand>
</feature>
<feature type="region of interest" description="Disordered" evidence="7">
    <location>
        <begin position="204"/>
        <end position="249"/>
    </location>
</feature>
<evidence type="ECO:0000256" key="3">
    <source>
        <dbReference type="ARBA" id="ARBA00022679"/>
    </source>
</evidence>
<feature type="domain" description="SAM-dependent MTase RsmB/NOP-type" evidence="8">
    <location>
        <begin position="293"/>
        <end position="597"/>
    </location>
</feature>
<feature type="binding site" evidence="6">
    <location>
        <begin position="402"/>
        <end position="408"/>
    </location>
    <ligand>
        <name>S-adenosyl-L-methionine</name>
        <dbReference type="ChEBI" id="CHEBI:59789"/>
    </ligand>
</feature>
<dbReference type="PRINTS" id="PR02008">
    <property type="entry name" value="RCMTFAMILY"/>
</dbReference>
<dbReference type="Gene3D" id="3.40.50.150">
    <property type="entry name" value="Vaccinia Virus protein VP39"/>
    <property type="match status" value="1"/>
</dbReference>
<proteinExistence type="inferred from homology"/>
<dbReference type="InterPro" id="IPR049560">
    <property type="entry name" value="MeTrfase_RsmB-F_NOP2_cat"/>
</dbReference>
<evidence type="ECO:0000256" key="6">
    <source>
        <dbReference type="PROSITE-ProRule" id="PRU01023"/>
    </source>
</evidence>
<dbReference type="EMBL" id="JFBT01000001">
    <property type="protein sequence ID" value="EXG81347.1"/>
    <property type="molecule type" value="Genomic_DNA"/>
</dbReference>
<dbReference type="SUPFAM" id="SSF53335">
    <property type="entry name" value="S-adenosyl-L-methionine-dependent methyltransferases"/>
    <property type="match status" value="1"/>
</dbReference>
<feature type="compositionally biased region" description="Low complexity" evidence="7">
    <location>
        <begin position="261"/>
        <end position="276"/>
    </location>
</feature>
<feature type="binding site" evidence="6">
    <location>
        <position position="427"/>
    </location>
    <ligand>
        <name>S-adenosyl-L-methionine</name>
        <dbReference type="ChEBI" id="CHEBI:59789"/>
    </ligand>
</feature>
<comment type="similarity">
    <text evidence="1 6">Belongs to the class I-like SAM-binding methyltransferase superfamily. RsmB/NOP family.</text>
</comment>
<evidence type="ECO:0000256" key="5">
    <source>
        <dbReference type="ARBA" id="ARBA00022884"/>
    </source>
</evidence>
<reference evidence="9 10" key="1">
    <citation type="submission" date="2013-07" db="EMBL/GenBank/DDBJ databases">
        <authorList>
            <consortium name="DOE Joint Genome Institute"/>
            <person name="Eisen J."/>
            <person name="Huntemann M."/>
            <person name="Han J."/>
            <person name="Chen A."/>
            <person name="Kyrpides N."/>
            <person name="Mavromatis K."/>
            <person name="Markowitz V."/>
            <person name="Palaniappan K."/>
            <person name="Ivanova N."/>
            <person name="Schaumberg A."/>
            <person name="Pati A."/>
            <person name="Liolios K."/>
            <person name="Nordberg H.P."/>
            <person name="Cantor M.N."/>
            <person name="Hua S.X."/>
            <person name="Woyke T."/>
        </authorList>
    </citation>
    <scope>NUCLEOTIDE SEQUENCE [LARGE SCALE GENOMIC DNA]</scope>
    <source>
        <strain evidence="9 10">DSM 44712</strain>
    </source>
</reference>
<dbReference type="InterPro" id="IPR001678">
    <property type="entry name" value="MeTrfase_RsmB-F_NOP2_dom"/>
</dbReference>
<gene>
    <name evidence="9" type="ORF">CryarDRAFT_2458</name>
</gene>
<feature type="active site" description="Nucleophile" evidence="6">
    <location>
        <position position="525"/>
    </location>
</feature>
<dbReference type="CDD" id="cd02440">
    <property type="entry name" value="AdoMet_MTases"/>
    <property type="match status" value="1"/>
</dbReference>
<dbReference type="InterPro" id="IPR023267">
    <property type="entry name" value="RCMT"/>
</dbReference>
<dbReference type="GO" id="GO:0008173">
    <property type="term" value="F:RNA methyltransferase activity"/>
    <property type="evidence" value="ECO:0007669"/>
    <property type="project" value="InterPro"/>
</dbReference>
<keyword evidence="10" id="KW-1185">Reference proteome</keyword>
<dbReference type="InterPro" id="IPR018314">
    <property type="entry name" value="RsmB/NOL1/NOP2-like_CS"/>
</dbReference>
<evidence type="ECO:0000256" key="7">
    <source>
        <dbReference type="SAM" id="MobiDB-lite"/>
    </source>
</evidence>